<reference evidence="3 4" key="1">
    <citation type="journal article" date="2018" name="New Phytol.">
        <title>Phylogenomics of Endogonaceae and evolution of mycorrhizas within Mucoromycota.</title>
        <authorList>
            <person name="Chang Y."/>
            <person name="Desiro A."/>
            <person name="Na H."/>
            <person name="Sandor L."/>
            <person name="Lipzen A."/>
            <person name="Clum A."/>
            <person name="Barry K."/>
            <person name="Grigoriev I.V."/>
            <person name="Martin F.M."/>
            <person name="Stajich J.E."/>
            <person name="Smith M.E."/>
            <person name="Bonito G."/>
            <person name="Spatafora J.W."/>
        </authorList>
    </citation>
    <scope>NUCLEOTIDE SEQUENCE [LARGE SCALE GENOMIC DNA]</scope>
    <source>
        <strain evidence="3 4">AD002</strain>
    </source>
</reference>
<evidence type="ECO:0000256" key="1">
    <source>
        <dbReference type="SAM" id="MobiDB-lite"/>
    </source>
</evidence>
<feature type="region of interest" description="Disordered" evidence="1">
    <location>
        <begin position="104"/>
        <end position="130"/>
    </location>
</feature>
<keyword evidence="2" id="KW-0812">Transmembrane</keyword>
<feature type="transmembrane region" description="Helical" evidence="2">
    <location>
        <begin position="168"/>
        <end position="194"/>
    </location>
</feature>
<keyword evidence="2" id="KW-1133">Transmembrane helix</keyword>
<feature type="transmembrane region" description="Helical" evidence="2">
    <location>
        <begin position="304"/>
        <end position="324"/>
    </location>
</feature>
<dbReference type="EMBL" id="RBNJ01008609">
    <property type="protein sequence ID" value="RUS27332.1"/>
    <property type="molecule type" value="Genomic_DNA"/>
</dbReference>
<keyword evidence="2" id="KW-0472">Membrane</keyword>
<evidence type="ECO:0000256" key="2">
    <source>
        <dbReference type="SAM" id="Phobius"/>
    </source>
</evidence>
<feature type="transmembrane region" description="Helical" evidence="2">
    <location>
        <begin position="273"/>
        <end position="292"/>
    </location>
</feature>
<comment type="caution">
    <text evidence="3">The sequence shown here is derived from an EMBL/GenBank/DDBJ whole genome shotgun (WGS) entry which is preliminary data.</text>
</comment>
<name>A0A433QC41_9FUNG</name>
<evidence type="ECO:0000313" key="4">
    <source>
        <dbReference type="Proteomes" id="UP000274822"/>
    </source>
</evidence>
<feature type="transmembrane region" description="Helical" evidence="2">
    <location>
        <begin position="200"/>
        <end position="220"/>
    </location>
</feature>
<protein>
    <submittedName>
        <fullName evidence="3">Uncharacterized protein</fullName>
    </submittedName>
</protein>
<gene>
    <name evidence="3" type="ORF">BC938DRAFT_483398</name>
</gene>
<accession>A0A433QC41</accession>
<feature type="transmembrane region" description="Helical" evidence="2">
    <location>
        <begin position="136"/>
        <end position="156"/>
    </location>
</feature>
<feature type="compositionally biased region" description="Pro residues" evidence="1">
    <location>
        <begin position="119"/>
        <end position="130"/>
    </location>
</feature>
<dbReference type="AlphaFoldDB" id="A0A433QC41"/>
<proteinExistence type="predicted"/>
<evidence type="ECO:0000313" key="3">
    <source>
        <dbReference type="EMBL" id="RUS27332.1"/>
    </source>
</evidence>
<keyword evidence="4" id="KW-1185">Reference proteome</keyword>
<organism evidence="3 4">
    <name type="scientific">Jimgerdemannia flammicorona</name>
    <dbReference type="NCBI Taxonomy" id="994334"/>
    <lineage>
        <taxon>Eukaryota</taxon>
        <taxon>Fungi</taxon>
        <taxon>Fungi incertae sedis</taxon>
        <taxon>Mucoromycota</taxon>
        <taxon>Mucoromycotina</taxon>
        <taxon>Endogonomycetes</taxon>
        <taxon>Endogonales</taxon>
        <taxon>Endogonaceae</taxon>
        <taxon>Jimgerdemannia</taxon>
    </lineage>
</organism>
<dbReference type="Proteomes" id="UP000274822">
    <property type="component" value="Unassembled WGS sequence"/>
</dbReference>
<sequence>MQQATIKSDDLSIVFSCRNARKAKVMDRDGSVDQLDPRRIWKPRATNVSIDIFLDLYGNPRRHCTIRTSHGKSFEVTWSIFSYLLLSPQMSKITTHDIPPSQMNTTSSNGSMMAKAAPGPGPGPGFGPSPGPAPTGTTICAWFAVAFGIVSCCFIGRRLLHDSNRIRWGCLIMAFLTLIVTVANGLGLIIAIHGVYYCDLICFATALFTDLMVVITLDLGRKFYAPEERVNGLYWASVVLTALLNMVILGSLIAHHLAVNFNVSVIIDHIGRLGVPVVIFTSIAYAFYPVVVIRTGVVHRSATVFAVGIWVLSGMFILSVLYTIPMVISAVEFYEPDDIQVASEGLLSLIIRIFPSSFAEPSFDNKFPIASHQSNTDDRHEIRLEMAIKLQDDQSTSVISKSQIVETV</sequence>
<feature type="transmembrane region" description="Helical" evidence="2">
    <location>
        <begin position="232"/>
        <end position="253"/>
    </location>
</feature>